<dbReference type="SUPFAM" id="SSF50044">
    <property type="entry name" value="SH3-domain"/>
    <property type="match status" value="1"/>
</dbReference>
<dbReference type="Gene3D" id="1.20.1270.60">
    <property type="entry name" value="Arfaptin homology (AH) domain/BAR domain"/>
    <property type="match status" value="1"/>
</dbReference>
<feature type="compositionally biased region" description="Low complexity" evidence="7">
    <location>
        <begin position="143"/>
        <end position="160"/>
    </location>
</feature>
<proteinExistence type="inferred from homology"/>
<evidence type="ECO:0000256" key="6">
    <source>
        <dbReference type="PROSITE-ProRule" id="PRU00192"/>
    </source>
</evidence>
<feature type="compositionally biased region" description="Polar residues" evidence="7">
    <location>
        <begin position="206"/>
        <end position="227"/>
    </location>
</feature>
<evidence type="ECO:0000313" key="10">
    <source>
        <dbReference type="EMBL" id="CAF1197039.1"/>
    </source>
</evidence>
<dbReference type="SMART" id="SM00312">
    <property type="entry name" value="PX"/>
    <property type="match status" value="1"/>
</dbReference>
<dbReference type="InterPro" id="IPR019497">
    <property type="entry name" value="Sorting_nexin_WASP-bd-dom"/>
</dbReference>
<dbReference type="PANTHER" id="PTHR45827">
    <property type="entry name" value="SORTING NEXIN"/>
    <property type="match status" value="1"/>
</dbReference>
<evidence type="ECO:0000256" key="5">
    <source>
        <dbReference type="ARBA" id="ARBA00023329"/>
    </source>
</evidence>
<dbReference type="PROSITE" id="PS50195">
    <property type="entry name" value="PX"/>
    <property type="match status" value="1"/>
</dbReference>
<dbReference type="Pfam" id="PF00018">
    <property type="entry name" value="SH3_1"/>
    <property type="match status" value="1"/>
</dbReference>
<dbReference type="InterPro" id="IPR036028">
    <property type="entry name" value="SH3-like_dom_sf"/>
</dbReference>
<dbReference type="EMBL" id="CAJNOJ010000146">
    <property type="protein sequence ID" value="CAF1197039.1"/>
    <property type="molecule type" value="Genomic_DNA"/>
</dbReference>
<evidence type="ECO:0000256" key="7">
    <source>
        <dbReference type="SAM" id="MobiDB-lite"/>
    </source>
</evidence>
<dbReference type="GO" id="GO:0035091">
    <property type="term" value="F:phosphatidylinositol binding"/>
    <property type="evidence" value="ECO:0007669"/>
    <property type="project" value="InterPro"/>
</dbReference>
<evidence type="ECO:0000256" key="4">
    <source>
        <dbReference type="ARBA" id="ARBA00023136"/>
    </source>
</evidence>
<feature type="compositionally biased region" description="Polar residues" evidence="7">
    <location>
        <begin position="406"/>
        <end position="430"/>
    </location>
</feature>
<dbReference type="InterPro" id="IPR027267">
    <property type="entry name" value="AH/BAR_dom_sf"/>
</dbReference>
<dbReference type="InterPro" id="IPR036871">
    <property type="entry name" value="PX_dom_sf"/>
</dbReference>
<evidence type="ECO:0000313" key="11">
    <source>
        <dbReference type="Proteomes" id="UP000663852"/>
    </source>
</evidence>
<evidence type="ECO:0000259" key="8">
    <source>
        <dbReference type="PROSITE" id="PS50002"/>
    </source>
</evidence>
<feature type="domain" description="PX" evidence="9">
    <location>
        <begin position="480"/>
        <end position="591"/>
    </location>
</feature>
<dbReference type="Pfam" id="PF10456">
    <property type="entry name" value="BAR_3_WASP_bdg"/>
    <property type="match status" value="1"/>
</dbReference>
<feature type="compositionally biased region" description="Polar residues" evidence="7">
    <location>
        <begin position="313"/>
        <end position="322"/>
    </location>
</feature>
<dbReference type="PROSITE" id="PS50002">
    <property type="entry name" value="SH3"/>
    <property type="match status" value="1"/>
</dbReference>
<keyword evidence="3 6" id="KW-0728">SH3 domain</keyword>
<comment type="similarity">
    <text evidence="2">Belongs to the sorting nexin family.</text>
</comment>
<keyword evidence="4" id="KW-0472">Membrane</keyword>
<dbReference type="SMART" id="SM00326">
    <property type="entry name" value="SH3"/>
    <property type="match status" value="1"/>
</dbReference>
<dbReference type="GO" id="GO:0006897">
    <property type="term" value="P:endocytosis"/>
    <property type="evidence" value="ECO:0007669"/>
    <property type="project" value="TreeGrafter"/>
</dbReference>
<dbReference type="Pfam" id="PF00787">
    <property type="entry name" value="PX"/>
    <property type="match status" value="1"/>
</dbReference>
<comment type="caution">
    <text evidence="10">The sequence shown here is derived from an EMBL/GenBank/DDBJ whole genome shotgun (WGS) entry which is preliminary data.</text>
</comment>
<dbReference type="InterPro" id="IPR001452">
    <property type="entry name" value="SH3_domain"/>
</dbReference>
<feature type="compositionally biased region" description="Low complexity" evidence="7">
    <location>
        <begin position="228"/>
        <end position="287"/>
    </location>
</feature>
<feature type="domain" description="SH3" evidence="8">
    <location>
        <begin position="11"/>
        <end position="72"/>
    </location>
</feature>
<dbReference type="Gene3D" id="2.30.30.40">
    <property type="entry name" value="SH3 Domains"/>
    <property type="match status" value="1"/>
</dbReference>
<evidence type="ECO:0000256" key="2">
    <source>
        <dbReference type="ARBA" id="ARBA00010883"/>
    </source>
</evidence>
<dbReference type="GO" id="GO:0030659">
    <property type="term" value="C:cytoplasmic vesicle membrane"/>
    <property type="evidence" value="ECO:0007669"/>
    <property type="project" value="UniProtKB-SubCell"/>
</dbReference>
<feature type="compositionally biased region" description="Basic and acidic residues" evidence="7">
    <location>
        <begin position="375"/>
        <end position="390"/>
    </location>
</feature>
<dbReference type="GO" id="GO:0016197">
    <property type="term" value="P:endosomal transport"/>
    <property type="evidence" value="ECO:0007669"/>
    <property type="project" value="TreeGrafter"/>
</dbReference>
<sequence length="825" mass="93597">MRTRSISIMNTYEFQARALYDFIAESSNELTFYAGEILTITSAADGQAWWYARNTAGQEGAIPANYIETITDTTEPPADQTSHSTVNTTPVTNLDDQPPAQLKYEQQTQEYTNLTDDMNWFNNDQVAPVPDQHNITMERQNEFDSSFDSMSSPSINGNSSHQTSDPYMTTVDAPSSVVNPFAAYNAMPNQQELLYANYTESFTAISPENPPASSNLLSPFAYPQSTIPPQQQYEPPEQHYQTPQQQYEASEQQYQPPEQQYQPPEQQYQPPEQQYQPPEQQYQTSQQNAYAGQFAFPPTTQNEPVYEAPPSIPTSRTSTETNVRGAPPVPVNHSTPLTSPVSPTPLKSSVSVAPSPSGKTKQDNRGFFTLRRQKTKSEPEKRQSLVEARSEPSQPSPKDDSDSDLTESGSSAHNQLSSKPSVSGNDNNKASAKPRFFDKFGIDNYILHGCKIKAEEHVDITYDEKDGGVYWSNNPRIPPFSCKVEDPAKGTKLGGLKSFMEYKVHAQIPGSRVVGRRYKQFDWLHEQLITKFRFICVPPLPGKQIAGRFENEFIEERRRQLELWLNRICRHPILCASFPVQHFVTCELTEKNNKDWKAGKRKSEKDELRDALWLHCVTFTNSNLTDAQIATQVDVFAQQQPGFETSLRNLHQGLTKYLERHTEIYERDMQRLGELFTKLFTAMQIDTTTTGNKDLSNSMSKIGVAFNGIGELYKTKSSEGIRDFNERIIDYIGILSCFPAILMVQRSASEFIRNVQQRGSTGTPDFAGAIHRSQVLNHVILAEINFFQREKVYDFNTYLKQLLHEQIMFYENIVEKLRETAAGFN</sequence>
<evidence type="ECO:0000259" key="9">
    <source>
        <dbReference type="PROSITE" id="PS50195"/>
    </source>
</evidence>
<protein>
    <recommendedName>
        <fullName evidence="12">Sorting nexin</fullName>
    </recommendedName>
</protein>
<evidence type="ECO:0008006" key="12">
    <source>
        <dbReference type="Google" id="ProtNLM"/>
    </source>
</evidence>
<dbReference type="PANTHER" id="PTHR45827:SF1">
    <property type="entry name" value="SORTING NEXIN"/>
    <property type="match status" value="1"/>
</dbReference>
<dbReference type="SUPFAM" id="SSF64268">
    <property type="entry name" value="PX domain"/>
    <property type="match status" value="1"/>
</dbReference>
<dbReference type="OrthoDB" id="10254720at2759"/>
<feature type="region of interest" description="Disordered" evidence="7">
    <location>
        <begin position="206"/>
        <end position="430"/>
    </location>
</feature>
<dbReference type="InterPro" id="IPR001683">
    <property type="entry name" value="PX_dom"/>
</dbReference>
<reference evidence="10" key="1">
    <citation type="submission" date="2021-02" db="EMBL/GenBank/DDBJ databases">
        <authorList>
            <person name="Nowell W R."/>
        </authorList>
    </citation>
    <scope>NUCLEOTIDE SEQUENCE</scope>
</reference>
<dbReference type="GO" id="GO:0097320">
    <property type="term" value="P:plasma membrane tubulation"/>
    <property type="evidence" value="ECO:0007669"/>
    <property type="project" value="TreeGrafter"/>
</dbReference>
<gene>
    <name evidence="10" type="ORF">EDS130_LOCUS25143</name>
</gene>
<dbReference type="FunFam" id="3.30.1520.10:FF:000004">
    <property type="entry name" value="Sorting nexin"/>
    <property type="match status" value="1"/>
</dbReference>
<keyword evidence="5" id="KW-0968">Cytoplasmic vesicle</keyword>
<feature type="region of interest" description="Disordered" evidence="7">
    <location>
        <begin position="75"/>
        <end position="97"/>
    </location>
</feature>
<feature type="region of interest" description="Disordered" evidence="7">
    <location>
        <begin position="143"/>
        <end position="166"/>
    </location>
</feature>
<dbReference type="GO" id="GO:0005886">
    <property type="term" value="C:plasma membrane"/>
    <property type="evidence" value="ECO:0007669"/>
    <property type="project" value="TreeGrafter"/>
</dbReference>
<name>A0A814WD99_ADIRI</name>
<organism evidence="10 11">
    <name type="scientific">Adineta ricciae</name>
    <name type="common">Rotifer</name>
    <dbReference type="NCBI Taxonomy" id="249248"/>
    <lineage>
        <taxon>Eukaryota</taxon>
        <taxon>Metazoa</taxon>
        <taxon>Spiralia</taxon>
        <taxon>Gnathifera</taxon>
        <taxon>Rotifera</taxon>
        <taxon>Eurotatoria</taxon>
        <taxon>Bdelloidea</taxon>
        <taxon>Adinetida</taxon>
        <taxon>Adinetidae</taxon>
        <taxon>Adineta</taxon>
    </lineage>
</organism>
<dbReference type="Gene3D" id="3.30.1520.10">
    <property type="entry name" value="Phox-like domain"/>
    <property type="match status" value="1"/>
</dbReference>
<feature type="compositionally biased region" description="Low complexity" evidence="7">
    <location>
        <begin position="334"/>
        <end position="352"/>
    </location>
</feature>
<comment type="subcellular location">
    <subcellularLocation>
        <location evidence="1">Cytoplasmic vesicle membrane</location>
    </subcellularLocation>
</comment>
<dbReference type="AlphaFoldDB" id="A0A814WD99"/>
<dbReference type="PRINTS" id="PR00452">
    <property type="entry name" value="SH3DOMAIN"/>
</dbReference>
<evidence type="ECO:0000256" key="1">
    <source>
        <dbReference type="ARBA" id="ARBA00004156"/>
    </source>
</evidence>
<accession>A0A814WD99</accession>
<feature type="compositionally biased region" description="Polar residues" evidence="7">
    <location>
        <begin position="75"/>
        <end position="95"/>
    </location>
</feature>
<dbReference type="Proteomes" id="UP000663852">
    <property type="component" value="Unassembled WGS sequence"/>
</dbReference>
<evidence type="ECO:0000256" key="3">
    <source>
        <dbReference type="ARBA" id="ARBA00022443"/>
    </source>
</evidence>